<proteinExistence type="predicted"/>
<comment type="caution">
    <text evidence="1">The sequence shown here is derived from an EMBL/GenBank/DDBJ whole genome shotgun (WGS) entry which is preliminary data.</text>
</comment>
<name>X1L7S0_9ZZZZ</name>
<evidence type="ECO:0000313" key="1">
    <source>
        <dbReference type="EMBL" id="GAI15377.1"/>
    </source>
</evidence>
<dbReference type="AlphaFoldDB" id="X1L7S0"/>
<dbReference type="EMBL" id="BARV01008003">
    <property type="protein sequence ID" value="GAI15377.1"/>
    <property type="molecule type" value="Genomic_DNA"/>
</dbReference>
<reference evidence="1" key="1">
    <citation type="journal article" date="2014" name="Front. Microbiol.">
        <title>High frequency of phylogenetically diverse reductive dehalogenase-homologous genes in deep subseafloor sedimentary metagenomes.</title>
        <authorList>
            <person name="Kawai M."/>
            <person name="Futagami T."/>
            <person name="Toyoda A."/>
            <person name="Takaki Y."/>
            <person name="Nishi S."/>
            <person name="Hori S."/>
            <person name="Arai W."/>
            <person name="Tsubouchi T."/>
            <person name="Morono Y."/>
            <person name="Uchiyama I."/>
            <person name="Ito T."/>
            <person name="Fujiyama A."/>
            <person name="Inagaki F."/>
            <person name="Takami H."/>
        </authorList>
    </citation>
    <scope>NUCLEOTIDE SEQUENCE</scope>
    <source>
        <strain evidence="1">Expedition CK06-06</strain>
    </source>
</reference>
<organism evidence="1">
    <name type="scientific">marine sediment metagenome</name>
    <dbReference type="NCBI Taxonomy" id="412755"/>
    <lineage>
        <taxon>unclassified sequences</taxon>
        <taxon>metagenomes</taxon>
        <taxon>ecological metagenomes</taxon>
    </lineage>
</organism>
<accession>X1L7S0</accession>
<feature type="non-terminal residue" evidence="1">
    <location>
        <position position="1"/>
    </location>
</feature>
<gene>
    <name evidence="1" type="ORF">S06H3_16198</name>
</gene>
<sequence>PRSKYDITSLRRDIGDATRGLEEKDIAKLEPVAKNYTEFRAQGKEYDLLSDEEQEQYTKANPDYTTNRLFWGELTTIPFIDIAEALETQAKKYNIPLDMIPAFQKTDKGKERIPSDRNLWEAYFVYYDLPGTSYLNMTRGQVDDGQLPDKYRKDWETYQKLKTDTAKSSFRSGHEEVSYSKWREDFRRENLEFDQWLIDQEYNKPLAKKKVIRRVGKATITPPSVFSGFGVSARRGAKPIYPTFPKPRISTGISIGAPKVPGF</sequence>
<protein>
    <submittedName>
        <fullName evidence="1">Uncharacterized protein</fullName>
    </submittedName>
</protein>